<keyword evidence="3" id="KW-1185">Reference proteome</keyword>
<reference evidence="2 3" key="1">
    <citation type="journal article" date="2019" name="Genome Biol. Evol.">
        <title>Insights into the evolution of the New World diploid cottons (Gossypium, subgenus Houzingenia) based on genome sequencing.</title>
        <authorList>
            <person name="Grover C.E."/>
            <person name="Arick M.A. 2nd"/>
            <person name="Thrash A."/>
            <person name="Conover J.L."/>
            <person name="Sanders W.S."/>
            <person name="Peterson D.G."/>
            <person name="Frelichowski J.E."/>
            <person name="Scheffler J.A."/>
            <person name="Scheffler B.E."/>
            <person name="Wendel J.F."/>
        </authorList>
    </citation>
    <scope>NUCLEOTIDE SEQUENCE [LARGE SCALE GENOMIC DNA]</scope>
    <source>
        <strain evidence="2">1</strain>
        <tissue evidence="2">Leaf</tissue>
    </source>
</reference>
<dbReference type="Pfam" id="PF13456">
    <property type="entry name" value="RVT_3"/>
    <property type="match status" value="1"/>
</dbReference>
<evidence type="ECO:0000259" key="1">
    <source>
        <dbReference type="Pfam" id="PF13456"/>
    </source>
</evidence>
<organism evidence="2 3">
    <name type="scientific">Gossypium schwendimanii</name>
    <name type="common">Cotton</name>
    <dbReference type="NCBI Taxonomy" id="34291"/>
    <lineage>
        <taxon>Eukaryota</taxon>
        <taxon>Viridiplantae</taxon>
        <taxon>Streptophyta</taxon>
        <taxon>Embryophyta</taxon>
        <taxon>Tracheophyta</taxon>
        <taxon>Spermatophyta</taxon>
        <taxon>Magnoliopsida</taxon>
        <taxon>eudicotyledons</taxon>
        <taxon>Gunneridae</taxon>
        <taxon>Pentapetalae</taxon>
        <taxon>rosids</taxon>
        <taxon>malvids</taxon>
        <taxon>Malvales</taxon>
        <taxon>Malvaceae</taxon>
        <taxon>Malvoideae</taxon>
        <taxon>Gossypium</taxon>
    </lineage>
</organism>
<dbReference type="GO" id="GO:0003676">
    <property type="term" value="F:nucleic acid binding"/>
    <property type="evidence" value="ECO:0007669"/>
    <property type="project" value="InterPro"/>
</dbReference>
<dbReference type="InterPro" id="IPR002156">
    <property type="entry name" value="RNaseH_domain"/>
</dbReference>
<protein>
    <recommendedName>
        <fullName evidence="1">RNase H type-1 domain-containing protein</fullName>
    </recommendedName>
</protein>
<sequence>TQGQDQETSREIIQFDAAFDTRNFRSASGIVVRDQNGVIKVSKLTLHSNISSPFVVEAYACLEATKLGINIWIDSVTMMGDSKT</sequence>
<feature type="non-terminal residue" evidence="2">
    <location>
        <position position="1"/>
    </location>
</feature>
<evidence type="ECO:0000313" key="2">
    <source>
        <dbReference type="EMBL" id="MBA0878885.1"/>
    </source>
</evidence>
<name>A0A7J9N6F1_GOSSC</name>
<dbReference type="OrthoDB" id="1001181at2759"/>
<dbReference type="Proteomes" id="UP000593576">
    <property type="component" value="Unassembled WGS sequence"/>
</dbReference>
<accession>A0A7J9N6F1</accession>
<proteinExistence type="predicted"/>
<feature type="domain" description="RNase H type-1" evidence="1">
    <location>
        <begin position="15"/>
        <end position="84"/>
    </location>
</feature>
<comment type="caution">
    <text evidence="2">The sequence shown here is derived from an EMBL/GenBank/DDBJ whole genome shotgun (WGS) entry which is preliminary data.</text>
</comment>
<evidence type="ECO:0000313" key="3">
    <source>
        <dbReference type="Proteomes" id="UP000593576"/>
    </source>
</evidence>
<dbReference type="AlphaFoldDB" id="A0A7J9N6F1"/>
<dbReference type="GO" id="GO:0004523">
    <property type="term" value="F:RNA-DNA hybrid ribonuclease activity"/>
    <property type="evidence" value="ECO:0007669"/>
    <property type="project" value="InterPro"/>
</dbReference>
<gene>
    <name evidence="2" type="ORF">Goshw_005291</name>
</gene>
<dbReference type="EMBL" id="JABFAF010273334">
    <property type="protein sequence ID" value="MBA0878885.1"/>
    <property type="molecule type" value="Genomic_DNA"/>
</dbReference>